<keyword evidence="2" id="KW-1185">Reference proteome</keyword>
<sequence>MSRWLSGFLTRSKYVLDVTSVQLGMTEDDTKQRYIDMKKHVQDLQASQQLIGILERRLTEIEQFIKNLPSLCNDFADRHDDLDIFYINNIMKFDYDITEFDWRIFVIRTWYDTTALLSFAKILIQVSSGYGDGAVDILGIDFHGDAMEVLKKRQGNPKGGWRPSFSKANTPPEDIVEILQKM</sequence>
<proteinExistence type="predicted"/>
<accession>A0ABY7G5L2</accession>
<protein>
    <submittedName>
        <fullName evidence="1">Uncharacterized protein</fullName>
    </submittedName>
</protein>
<reference evidence="1" key="1">
    <citation type="submission" date="2022-11" db="EMBL/GenBank/DDBJ databases">
        <title>Centuries of genome instability and evolution in soft-shell clam transmissible cancer (bioRxiv).</title>
        <authorList>
            <person name="Hart S.F.M."/>
            <person name="Yonemitsu M.A."/>
            <person name="Giersch R.M."/>
            <person name="Beal B.F."/>
            <person name="Arriagada G."/>
            <person name="Davis B.W."/>
            <person name="Ostrander E.A."/>
            <person name="Goff S.P."/>
            <person name="Metzger M.J."/>
        </authorList>
    </citation>
    <scope>NUCLEOTIDE SEQUENCE</scope>
    <source>
        <strain evidence="1">MELC-2E11</strain>
        <tissue evidence="1">Siphon/mantle</tissue>
    </source>
</reference>
<name>A0ABY7G5L2_MYAAR</name>
<dbReference type="Proteomes" id="UP001164746">
    <property type="component" value="Chromosome 15"/>
</dbReference>
<evidence type="ECO:0000313" key="2">
    <source>
        <dbReference type="Proteomes" id="UP001164746"/>
    </source>
</evidence>
<organism evidence="1 2">
    <name type="scientific">Mya arenaria</name>
    <name type="common">Soft-shell clam</name>
    <dbReference type="NCBI Taxonomy" id="6604"/>
    <lineage>
        <taxon>Eukaryota</taxon>
        <taxon>Metazoa</taxon>
        <taxon>Spiralia</taxon>
        <taxon>Lophotrochozoa</taxon>
        <taxon>Mollusca</taxon>
        <taxon>Bivalvia</taxon>
        <taxon>Autobranchia</taxon>
        <taxon>Heteroconchia</taxon>
        <taxon>Euheterodonta</taxon>
        <taxon>Imparidentia</taxon>
        <taxon>Neoheterodontei</taxon>
        <taxon>Myida</taxon>
        <taxon>Myoidea</taxon>
        <taxon>Myidae</taxon>
        <taxon>Mya</taxon>
    </lineage>
</organism>
<gene>
    <name evidence="1" type="ORF">MAR_014503</name>
</gene>
<evidence type="ECO:0000313" key="1">
    <source>
        <dbReference type="EMBL" id="WAR28799.1"/>
    </source>
</evidence>
<dbReference type="EMBL" id="CP111026">
    <property type="protein sequence ID" value="WAR28799.1"/>
    <property type="molecule type" value="Genomic_DNA"/>
</dbReference>